<dbReference type="Proteomes" id="UP000263268">
    <property type="component" value="Unassembled WGS sequence"/>
</dbReference>
<feature type="compositionally biased region" description="Polar residues" evidence="1">
    <location>
        <begin position="1"/>
        <end position="11"/>
    </location>
</feature>
<gene>
    <name evidence="2" type="ORF">DHV22_04445</name>
</gene>
<proteinExistence type="predicted"/>
<reference evidence="2 3" key="1">
    <citation type="journal article" date="2018" name="Nat. Biotechnol.">
        <title>A standardized bacterial taxonomy based on genome phylogeny substantially revises the tree of life.</title>
        <authorList>
            <person name="Parks D.H."/>
            <person name="Chuvochina M."/>
            <person name="Waite D.W."/>
            <person name="Rinke C."/>
            <person name="Skarshewski A."/>
            <person name="Chaumeil P.A."/>
            <person name="Hugenholtz P."/>
        </authorList>
    </citation>
    <scope>NUCLEOTIDE SEQUENCE [LARGE SCALE GENOMIC DNA]</scope>
    <source>
        <strain evidence="2">UBA10227</strain>
    </source>
</reference>
<feature type="region of interest" description="Disordered" evidence="1">
    <location>
        <begin position="1"/>
        <end position="24"/>
    </location>
</feature>
<evidence type="ECO:0000313" key="3">
    <source>
        <dbReference type="Proteomes" id="UP000263268"/>
    </source>
</evidence>
<evidence type="ECO:0000313" key="2">
    <source>
        <dbReference type="EMBL" id="HCY80895.1"/>
    </source>
</evidence>
<dbReference type="AlphaFoldDB" id="A0A3D6BS74"/>
<comment type="caution">
    <text evidence="2">The sequence shown here is derived from an EMBL/GenBank/DDBJ whole genome shotgun (WGS) entry which is preliminary data.</text>
</comment>
<dbReference type="EMBL" id="DPRK01000074">
    <property type="protein sequence ID" value="HCY80895.1"/>
    <property type="molecule type" value="Genomic_DNA"/>
</dbReference>
<evidence type="ECO:0000256" key="1">
    <source>
        <dbReference type="SAM" id="MobiDB-lite"/>
    </source>
</evidence>
<sequence length="137" mass="15887">MLNIDLNNNGVSHEEKQNKMKLKTTKKQIRENTRGNLYSVGYCELQYLLRDENPFAYSSGVNGWACDYYQLSVNGQRVIISTGYSPIGKRIDYKTVREYDTVASKLTAFNSGLNYEQAKEERKKLLNNFLRTLIEEK</sequence>
<accession>A0A3D6BS74</accession>
<protein>
    <submittedName>
        <fullName evidence="2">Uncharacterized protein</fullName>
    </submittedName>
</protein>
<name>A0A3D6BS74_9FLAO</name>
<organism evidence="2 3">
    <name type="scientific">Xanthomarina gelatinilytica</name>
    <dbReference type="NCBI Taxonomy" id="1137281"/>
    <lineage>
        <taxon>Bacteria</taxon>
        <taxon>Pseudomonadati</taxon>
        <taxon>Bacteroidota</taxon>
        <taxon>Flavobacteriia</taxon>
        <taxon>Flavobacteriales</taxon>
        <taxon>Flavobacteriaceae</taxon>
        <taxon>Xanthomarina</taxon>
    </lineage>
</organism>